<dbReference type="PRINTS" id="PR00111">
    <property type="entry name" value="ABHYDROLASE"/>
</dbReference>
<keyword evidence="3" id="KW-1185">Reference proteome</keyword>
<dbReference type="InterPro" id="IPR000073">
    <property type="entry name" value="AB_hydrolase_1"/>
</dbReference>
<feature type="domain" description="AB hydrolase-1" evidence="1">
    <location>
        <begin position="34"/>
        <end position="258"/>
    </location>
</feature>
<protein>
    <submittedName>
        <fullName evidence="2">3-oxoadipate enol-lactonase</fullName>
    </submittedName>
</protein>
<dbReference type="InterPro" id="IPR050471">
    <property type="entry name" value="AB_hydrolase"/>
</dbReference>
<dbReference type="STRING" id="1045775.SAMN05216378_3405"/>
<evidence type="ECO:0000313" key="2">
    <source>
        <dbReference type="EMBL" id="SFE52140.1"/>
    </source>
</evidence>
<organism evidence="2 3">
    <name type="scientific">Paenibacillus catalpae</name>
    <dbReference type="NCBI Taxonomy" id="1045775"/>
    <lineage>
        <taxon>Bacteria</taxon>
        <taxon>Bacillati</taxon>
        <taxon>Bacillota</taxon>
        <taxon>Bacilli</taxon>
        <taxon>Bacillales</taxon>
        <taxon>Paenibacillaceae</taxon>
        <taxon>Paenibacillus</taxon>
    </lineage>
</organism>
<dbReference type="AlphaFoldDB" id="A0A1I2BAH0"/>
<gene>
    <name evidence="2" type="ORF">SAMN05216378_3405</name>
</gene>
<accession>A0A1I2BAH0</accession>
<sequence>MTKNEMKSNRGVNFFTTGDGVRMAYRMDGSETKPVLVLANSIATSMNMWDGQIPELSEHFRVLRYDYRGHGASDAPAGAYSIDRFGRDVVEMLEALSIKRVHFLGLSLGGVVGQWLAIHTPERIDRLILSNTSSYLGPASLWDSLITSVEQAENMSDFADMFIGNWFPRHMIEPEGEAAAAFRAMVLATPKQGLAGAYAAIRDLDLRRTVTLINRPTLVIAGQYDTVTLPSHSEWIAASVPGSKLVMLPAVHLPNIEFPAEYIREVLDFLVSKTI</sequence>
<evidence type="ECO:0000259" key="1">
    <source>
        <dbReference type="Pfam" id="PF00561"/>
    </source>
</evidence>
<proteinExistence type="predicted"/>
<dbReference type="RefSeq" id="WP_245773042.1">
    <property type="nucleotide sequence ID" value="NZ_FOMT01000003.1"/>
</dbReference>
<dbReference type="Proteomes" id="UP000198855">
    <property type="component" value="Unassembled WGS sequence"/>
</dbReference>
<evidence type="ECO:0000313" key="3">
    <source>
        <dbReference type="Proteomes" id="UP000198855"/>
    </source>
</evidence>
<dbReference type="PANTHER" id="PTHR43433:SF5">
    <property type="entry name" value="AB HYDROLASE-1 DOMAIN-CONTAINING PROTEIN"/>
    <property type="match status" value="1"/>
</dbReference>
<dbReference type="InterPro" id="IPR029058">
    <property type="entry name" value="AB_hydrolase_fold"/>
</dbReference>
<name>A0A1I2BAH0_9BACL</name>
<dbReference type="Gene3D" id="3.40.50.1820">
    <property type="entry name" value="alpha/beta hydrolase"/>
    <property type="match status" value="1"/>
</dbReference>
<dbReference type="PANTHER" id="PTHR43433">
    <property type="entry name" value="HYDROLASE, ALPHA/BETA FOLD FAMILY PROTEIN"/>
    <property type="match status" value="1"/>
</dbReference>
<dbReference type="Pfam" id="PF00561">
    <property type="entry name" value="Abhydrolase_1"/>
    <property type="match status" value="1"/>
</dbReference>
<reference evidence="3" key="1">
    <citation type="submission" date="2016-10" db="EMBL/GenBank/DDBJ databases">
        <authorList>
            <person name="Varghese N."/>
            <person name="Submissions S."/>
        </authorList>
    </citation>
    <scope>NUCLEOTIDE SEQUENCE [LARGE SCALE GENOMIC DNA]</scope>
    <source>
        <strain evidence="3">CGMCC 1.10784</strain>
    </source>
</reference>
<dbReference type="EMBL" id="FOMT01000003">
    <property type="protein sequence ID" value="SFE52140.1"/>
    <property type="molecule type" value="Genomic_DNA"/>
</dbReference>
<dbReference type="SUPFAM" id="SSF53474">
    <property type="entry name" value="alpha/beta-Hydrolases"/>
    <property type="match status" value="1"/>
</dbReference>